<evidence type="ECO:0000313" key="2">
    <source>
        <dbReference type="EMBL" id="QQM67614.1"/>
    </source>
</evidence>
<feature type="transmembrane region" description="Helical" evidence="1">
    <location>
        <begin position="66"/>
        <end position="87"/>
    </location>
</feature>
<keyword evidence="1" id="KW-1133">Transmembrane helix</keyword>
<proteinExistence type="predicted"/>
<dbReference type="KEGG" id="awe:JG540_01590"/>
<dbReference type="Proteomes" id="UP000595895">
    <property type="component" value="Chromosome"/>
</dbReference>
<keyword evidence="3" id="KW-1185">Reference proteome</keyword>
<keyword evidence="1" id="KW-0812">Transmembrane</keyword>
<evidence type="ECO:0000256" key="1">
    <source>
        <dbReference type="SAM" id="Phobius"/>
    </source>
</evidence>
<reference evidence="2 3" key="1">
    <citation type="submission" date="2020-12" db="EMBL/GenBank/DDBJ databases">
        <authorList>
            <person name="Zhou J."/>
        </authorList>
    </citation>
    <scope>NUCLEOTIDE SEQUENCE [LARGE SCALE GENOMIC DNA]</scope>
    <source>
        <strain evidence="2 3">CCUG 61299</strain>
    </source>
</reference>
<feature type="transmembrane region" description="Helical" evidence="1">
    <location>
        <begin position="38"/>
        <end position="60"/>
    </location>
</feature>
<protein>
    <submittedName>
        <fullName evidence="2">Uncharacterized protein</fullName>
    </submittedName>
</protein>
<name>A0A7T7M9W5_9ACTO</name>
<dbReference type="EMBL" id="CP066802">
    <property type="protein sequence ID" value="QQM67614.1"/>
    <property type="molecule type" value="Genomic_DNA"/>
</dbReference>
<organism evidence="2 3">
    <name type="scientific">Actinomyces weissii</name>
    <dbReference type="NCBI Taxonomy" id="675090"/>
    <lineage>
        <taxon>Bacteria</taxon>
        <taxon>Bacillati</taxon>
        <taxon>Actinomycetota</taxon>
        <taxon>Actinomycetes</taxon>
        <taxon>Actinomycetales</taxon>
        <taxon>Actinomycetaceae</taxon>
        <taxon>Actinomyces</taxon>
    </lineage>
</organism>
<feature type="transmembrane region" description="Helical" evidence="1">
    <location>
        <begin position="238"/>
        <end position="257"/>
    </location>
</feature>
<accession>A0A7T7M9W5</accession>
<feature type="transmembrane region" description="Helical" evidence="1">
    <location>
        <begin position="204"/>
        <end position="226"/>
    </location>
</feature>
<feature type="transmembrane region" description="Helical" evidence="1">
    <location>
        <begin position="157"/>
        <end position="177"/>
    </location>
</feature>
<keyword evidence="1" id="KW-0472">Membrane</keyword>
<feature type="transmembrane region" description="Helical" evidence="1">
    <location>
        <begin position="128"/>
        <end position="145"/>
    </location>
</feature>
<gene>
    <name evidence="2" type="ORF">JG540_01590</name>
</gene>
<sequence>MTGAAGALAVDGYPVVTLPEAQQLAEARRRTGRLLGQGVALCVLAAIPLALSDSVSLLGLPLSEDQAVTLGATLTLVIVAWAVSLLIRRNQAFAGVRHLLQGRFTQDPIVSAWAARLRVEHEGPRSRALTIAVSLWIVSAVPAMGTGILSDGKDTDYSGLGFALTLMLVALGLLVLLPHTWASSTHSTLTEEGRRPGGGSSGKANSLIGVVAAVYWPLVTAGYLCWSFLTDAWDRSWVVWPVAGLAFGALSAGIGAWEEYRNKHPRS</sequence>
<evidence type="ECO:0000313" key="3">
    <source>
        <dbReference type="Proteomes" id="UP000595895"/>
    </source>
</evidence>
<dbReference type="AlphaFoldDB" id="A0A7T7M9W5"/>